<feature type="compositionally biased region" description="Low complexity" evidence="1">
    <location>
        <begin position="209"/>
        <end position="229"/>
    </location>
</feature>
<feature type="signal peptide" evidence="2">
    <location>
        <begin position="1"/>
        <end position="23"/>
    </location>
</feature>
<feature type="chain" id="PRO_5035999581" evidence="2">
    <location>
        <begin position="24"/>
        <end position="258"/>
    </location>
</feature>
<dbReference type="EMBL" id="CM000880">
    <property type="protein sequence ID" value="KQK12959.1"/>
    <property type="molecule type" value="Genomic_DNA"/>
</dbReference>
<dbReference type="PANTHER" id="PTHR35828">
    <property type="entry name" value="OS08G0203800 PROTEIN-RELATED"/>
    <property type="match status" value="1"/>
</dbReference>
<reference evidence="4" key="3">
    <citation type="submission" date="2018-08" db="UniProtKB">
        <authorList>
            <consortium name="EnsemblPlants"/>
        </authorList>
    </citation>
    <scope>IDENTIFICATION</scope>
    <source>
        <strain evidence="4">cv. Bd21</strain>
    </source>
</reference>
<accession>A0A0Q3GPM7</accession>
<feature type="region of interest" description="Disordered" evidence="1">
    <location>
        <begin position="201"/>
        <end position="236"/>
    </location>
</feature>
<evidence type="ECO:0000256" key="1">
    <source>
        <dbReference type="SAM" id="MobiDB-lite"/>
    </source>
</evidence>
<gene>
    <name evidence="3" type="ORF">BRADI_1g07043v3</name>
</gene>
<dbReference type="Gramene" id="KQK12959">
    <property type="protein sequence ID" value="KQK12959"/>
    <property type="gene ID" value="BRADI_1g07043v3"/>
</dbReference>
<evidence type="ECO:0000313" key="5">
    <source>
        <dbReference type="Proteomes" id="UP000008810"/>
    </source>
</evidence>
<keyword evidence="2" id="KW-0732">Signal</keyword>
<reference evidence="3" key="2">
    <citation type="submission" date="2017-06" db="EMBL/GenBank/DDBJ databases">
        <title>WGS assembly of Brachypodium distachyon.</title>
        <authorList>
            <consortium name="The International Brachypodium Initiative"/>
            <person name="Lucas S."/>
            <person name="Harmon-Smith M."/>
            <person name="Lail K."/>
            <person name="Tice H."/>
            <person name="Grimwood J."/>
            <person name="Bruce D."/>
            <person name="Barry K."/>
            <person name="Shu S."/>
            <person name="Lindquist E."/>
            <person name="Wang M."/>
            <person name="Pitluck S."/>
            <person name="Vogel J.P."/>
            <person name="Garvin D.F."/>
            <person name="Mockler T.C."/>
            <person name="Schmutz J."/>
            <person name="Rokhsar D."/>
            <person name="Bevan M.W."/>
        </authorList>
    </citation>
    <scope>NUCLEOTIDE SEQUENCE</scope>
    <source>
        <strain evidence="3">Bd21</strain>
    </source>
</reference>
<feature type="region of interest" description="Disordered" evidence="1">
    <location>
        <begin position="36"/>
        <end position="100"/>
    </location>
</feature>
<dbReference type="AlphaFoldDB" id="A0A0Q3GPM7"/>
<evidence type="ECO:0000313" key="3">
    <source>
        <dbReference type="EMBL" id="KQK12959.1"/>
    </source>
</evidence>
<proteinExistence type="predicted"/>
<protein>
    <submittedName>
        <fullName evidence="3 4">Uncharacterized protein</fullName>
    </submittedName>
</protein>
<keyword evidence="5" id="KW-1185">Reference proteome</keyword>
<reference evidence="3 4" key="1">
    <citation type="journal article" date="2010" name="Nature">
        <title>Genome sequencing and analysis of the model grass Brachypodium distachyon.</title>
        <authorList>
            <consortium name="International Brachypodium Initiative"/>
        </authorList>
    </citation>
    <scope>NUCLEOTIDE SEQUENCE [LARGE SCALE GENOMIC DNA]</scope>
    <source>
        <strain evidence="3 4">Bd21</strain>
    </source>
</reference>
<sequence length="258" mass="27524">MRRRRHFSSRWTLLLEIALRVDAGTVVRCAATGKNFRAPSSSRASAAAAAPRQDSTPAPSAASRTGSWTGTKTSAGPASCACSRVPHHRRHNPGPKSGVPEATSLCLEPVAWRDGLAILRHSRCAQRGALTACNRITGHEASLQDPAALAVRDYYSHALLTVDALGGNFQLLVADKELRFQIYSSRHGKWSAVVRAQRQPPTPSSTICTTRRPTSVVTTSPNSPWSSPTDHAETPPASTGCAIAVARTTPSGCTSWPR</sequence>
<dbReference type="Proteomes" id="UP000008810">
    <property type="component" value="Chromosome 1"/>
</dbReference>
<evidence type="ECO:0000313" key="4">
    <source>
        <dbReference type="EnsemblPlants" id="KQK12959"/>
    </source>
</evidence>
<dbReference type="InParanoid" id="A0A0Q3GPM7"/>
<name>A0A0Q3GPM7_BRADI</name>
<dbReference type="PANTHER" id="PTHR35828:SF47">
    <property type="entry name" value="F-BOX DOMAIN-CONTAINING PROTEIN"/>
    <property type="match status" value="1"/>
</dbReference>
<feature type="compositionally biased region" description="Polar residues" evidence="1">
    <location>
        <begin position="53"/>
        <end position="76"/>
    </location>
</feature>
<organism evidence="3">
    <name type="scientific">Brachypodium distachyon</name>
    <name type="common">Purple false brome</name>
    <name type="synonym">Trachynia distachya</name>
    <dbReference type="NCBI Taxonomy" id="15368"/>
    <lineage>
        <taxon>Eukaryota</taxon>
        <taxon>Viridiplantae</taxon>
        <taxon>Streptophyta</taxon>
        <taxon>Embryophyta</taxon>
        <taxon>Tracheophyta</taxon>
        <taxon>Spermatophyta</taxon>
        <taxon>Magnoliopsida</taxon>
        <taxon>Liliopsida</taxon>
        <taxon>Poales</taxon>
        <taxon>Poaceae</taxon>
        <taxon>BOP clade</taxon>
        <taxon>Pooideae</taxon>
        <taxon>Stipodae</taxon>
        <taxon>Brachypodieae</taxon>
        <taxon>Brachypodium</taxon>
    </lineage>
</organism>
<dbReference type="EnsemblPlants" id="KQK12959">
    <property type="protein sequence ID" value="KQK12959"/>
    <property type="gene ID" value="BRADI_1g07043v3"/>
</dbReference>
<feature type="compositionally biased region" description="Low complexity" evidence="1">
    <location>
        <begin position="37"/>
        <end position="52"/>
    </location>
</feature>
<evidence type="ECO:0000256" key="2">
    <source>
        <dbReference type="SAM" id="SignalP"/>
    </source>
</evidence>